<dbReference type="Proteomes" id="UP000267249">
    <property type="component" value="Chromosome"/>
</dbReference>
<organism evidence="1 2">
    <name type="scientific">Synechococcus elongatus PCC 11801</name>
    <dbReference type="NCBI Taxonomy" id="2219813"/>
    <lineage>
        <taxon>Bacteria</taxon>
        <taxon>Bacillati</taxon>
        <taxon>Cyanobacteriota</taxon>
        <taxon>Cyanophyceae</taxon>
        <taxon>Synechococcales</taxon>
        <taxon>Synechococcaceae</taxon>
        <taxon>Synechococcus</taxon>
    </lineage>
</organism>
<accession>A0AAQ3MCH1</accession>
<dbReference type="Gene3D" id="3.40.50.150">
    <property type="entry name" value="Vaccinia Virus protein VP39"/>
    <property type="match status" value="1"/>
</dbReference>
<keyword evidence="1" id="KW-0489">Methyltransferase</keyword>
<reference evidence="1 2" key="1">
    <citation type="journal article" date="2018" name="Sci. Rep.">
        <title>Genome Features and Biochemical Characteristics of a Robust, Fast Growing and Naturally Transformable Cyanobacterium Synechococcus elongatus PCC 11801 Isolated from India.</title>
        <authorList>
            <person name="Jaiswal D."/>
            <person name="Sengupta A."/>
            <person name="Sohoni S."/>
            <person name="Sengupta S."/>
            <person name="Phadnavis A.G."/>
            <person name="Pakrasi H.B."/>
            <person name="Wangikar P.P."/>
        </authorList>
    </citation>
    <scope>NUCLEOTIDE SEQUENCE [LARGE SCALE GENOMIC DNA]</scope>
    <source>
        <strain evidence="1 2">PCC 11801</strain>
    </source>
</reference>
<dbReference type="Pfam" id="PF13578">
    <property type="entry name" value="Methyltransf_24"/>
    <property type="match status" value="1"/>
</dbReference>
<keyword evidence="1" id="KW-0808">Transferase</keyword>
<dbReference type="GO" id="GO:0032259">
    <property type="term" value="P:methylation"/>
    <property type="evidence" value="ECO:0007669"/>
    <property type="project" value="UniProtKB-KW"/>
</dbReference>
<evidence type="ECO:0000313" key="1">
    <source>
        <dbReference type="EMBL" id="WVS92401.1"/>
    </source>
</evidence>
<sequence length="236" mass="26862">MLWCDRKQAAKAEQQSLDSQTINRYRTVITEEEKLFKALDHVVVESGEPLEGNCFYYHLSLKASVLLENKRINLFSAATEAQEILEIGFNAGHSAALMLLANPDSKLLAFDICEHRYTEGCFAVLADRFANRIDLIPGDSNTTVPLFRLEHPAVYFDLLHIDGSHNYQAATTDFMNCHSLAKHGSLMIWDDTNNAELDLLFNAFVEDRLIVERFDFLPTFTYCHRVGEALKQIQKT</sequence>
<dbReference type="EC" id="2.1.1.-" evidence="1"/>
<protein>
    <submittedName>
        <fullName evidence="1">Class I SAM-dependent methyltransferase</fullName>
        <ecNumber evidence="1">2.1.1.-</ecNumber>
    </submittedName>
</protein>
<dbReference type="RefSeq" id="WP_261790027.1">
    <property type="nucleotide sequence ID" value="NZ_CP030139.2"/>
</dbReference>
<dbReference type="SUPFAM" id="SSF53335">
    <property type="entry name" value="S-adenosyl-L-methionine-dependent methyltransferases"/>
    <property type="match status" value="1"/>
</dbReference>
<dbReference type="GO" id="GO:0008168">
    <property type="term" value="F:methyltransferase activity"/>
    <property type="evidence" value="ECO:0007669"/>
    <property type="project" value="UniProtKB-KW"/>
</dbReference>
<dbReference type="InterPro" id="IPR029063">
    <property type="entry name" value="SAM-dependent_MTases_sf"/>
</dbReference>
<proteinExistence type="predicted"/>
<dbReference type="EMBL" id="CP030139">
    <property type="protein sequence ID" value="WVS92401.1"/>
    <property type="molecule type" value="Genomic_DNA"/>
</dbReference>
<gene>
    <name evidence="1" type="ORF">DOP62_05460</name>
</gene>
<name>A0AAQ3MCH1_SYNEL</name>
<dbReference type="AlphaFoldDB" id="A0AAQ3MCH1"/>
<evidence type="ECO:0000313" key="2">
    <source>
        <dbReference type="Proteomes" id="UP000267249"/>
    </source>
</evidence>